<evidence type="ECO:0000256" key="3">
    <source>
        <dbReference type="ARBA" id="ARBA00022692"/>
    </source>
</evidence>
<sequence length="1766" mass="183299">MIHAKDIILAFLLVGSTVCLEVEITPTQGEISVGESKFFLCEVVGVAKEIDWYSPSGERIEPNKPEITVTRNDESSSTLTLYKAGVDSAGTYKCLATNGDQSAEATVNVKFYQRITFKNAPSPQEFNEGDNAKIVCDVISSPPPTIIWKHKGVKIQMEKDVRFKILPNSHLQIRGIKKTDEGSYTCEGRLMARGEIDLKIIRVIVNVLPTIRVWQSEVNATAGVGQSAMLTCAADGYPEPMVTWARAGVLLESGDKYSFNEDGSEMTIMEVAKLDEGEYTCIAKNKAGESEQELSLRVFVKPKITFLLNQSTSEMEEQVTLTCEASGDPTPTINWSFGLRTFTEGEQAHLNRIYQASWTRPEQHKSLDGNVVVRSDARVSSLTLKYTKFTDAGQYLCSARNAIGVDSQPAYLEVRYAPKIQGSVTVYTWEGNAANISCEVLAHPSDVSMMWLRDGFQLPNANVTKAKVFQSPTASYLEVTPESENDFGSYNCTASNEMGTESKEFLLIQADVPSAPSLGEVEPFSSSARVEFQEPDATGGVPVLRYRAEWKTVGRGSWVQRVYEVQGGALSEVTIIGLKPETNYEVKMSAINGKGEGETSPAVVFKTEPVREPEPPKLEGTLQTKGNSLKVNWIKQDDGGSPITHYLVRYKPKRQTDWKPEIRLPSGSEYVVLSGLEWNTEYDVFVVAENQQGKSQPGTLTFRTSPEPAAIPDIDGESALSTGIMAGILILAFVLLLLAVDITCYFTNKCGLIMCLCGKPGSGAKGHNLEQGKAAFIKDESKEPIVEVRTEDECTANHNAGGPTEPNETTPLTEPELAALALDTLSSVATISDTANTTYDPAQDSPSSESTALTCSLSGLATDPLSGLATDPLSAPSTDPLSGLATDPLSAPSTDPLSGLATDPLSAPSTDPLSAPSTDPLSALATDPLSAPVTDPLPAAAPAPAPIPESNTAPPTPLISTSDITATPLLDLLEDSSPRAEDKMSATAVSATYCPKSLQKSPIPIPPRRRNSNRPAPSPPTPKSPTPTHSTTVAPRKSAPDSPSLAPSTASPTQITRTAAPIAPDRPSPAPTEFTFPASDTSTSKPAPTATGTGTPVPGTPVPGTPVPGTPDPGTPTVLGSSTPAPVSGTLVPGTPVPGTPVPGTPVPITPDPGTPTVLGSSTPGPVPGTPVPGTPVPITPDPGTPTVLGSSTPGPVPGTPVPGTPTVLGSSTPAPVPGTPVPGTPTVLGSSTPAPVPDKPDSTTKDTPTSVPNVDPTTTPTSVPNVDPTTTPTSVPNVDPTTTPTSVPNVDPTTTPTSVPNVDPTTTPTSVPNVDPTTTPTSVPNIDPTTTPTSVPNVDPTTTPTSVPNIDPTTTPTSVPNVDPTTTPTSVPNIDPTTTPTSVPNIDPTTTPTSVPNIDPTTTPTFVPNAPTTAFNADVTAAIVHEDTTKSALVFPDILTPTPAHTSAPTPGPNASTAPSFTPPGPNASTAPSFTTPGPNAPTAPSFTTPGPNAPTAPSFTTPGPNASTAPSFTTPGPNAPTAPSFTTPGPNASTAPSFTTPGPNAPTAPRFTTPGPNASTAPSFTTPGPNASTAPSFTTPGPNAPTAPRFTTPGPNAPTAPSFTTPGPNAPTAPSFTTPAAPTVTITPASTTYDTPTPTLTPHIPITTEPQAPEIEFELTNGVATTSPSHPPAEPTRFQSSPSPAPVPSSSSFQANGDGFGADLQASGPPALEELDSLAKAAPLNNEKIFGDEKSKAEEVKTALSEVTTEHNDATQTNASDSKA</sequence>
<feature type="compositionally biased region" description="Pro residues" evidence="12">
    <location>
        <begin position="1165"/>
        <end position="1184"/>
    </location>
</feature>
<dbReference type="PANTHER" id="PTHR45080:SF29">
    <property type="entry name" value="NEURAL CELL ADHESION MOLECULE 1-LIKE ISOFORM X1"/>
    <property type="match status" value="1"/>
</dbReference>
<feature type="compositionally biased region" description="Polar residues" evidence="12">
    <location>
        <begin position="1756"/>
        <end position="1766"/>
    </location>
</feature>
<dbReference type="CDD" id="cd00096">
    <property type="entry name" value="Ig"/>
    <property type="match status" value="1"/>
</dbReference>
<feature type="domain" description="Ig-like" evidence="14">
    <location>
        <begin position="209"/>
        <end position="295"/>
    </location>
</feature>
<dbReference type="InterPro" id="IPR050958">
    <property type="entry name" value="Cell_Adh-Cytoskel_Orgn"/>
</dbReference>
<dbReference type="InterPro" id="IPR013098">
    <property type="entry name" value="Ig_I-set"/>
</dbReference>
<feature type="domain" description="Fibronectin type-III" evidence="15">
    <location>
        <begin position="612"/>
        <end position="708"/>
    </location>
</feature>
<dbReference type="PROSITE" id="PS50853">
    <property type="entry name" value="FN3"/>
    <property type="match status" value="2"/>
</dbReference>
<dbReference type="GeneTree" id="ENSGT00940000155743"/>
<keyword evidence="5" id="KW-0677">Repeat</keyword>
<dbReference type="InterPro" id="IPR013783">
    <property type="entry name" value="Ig-like_fold"/>
</dbReference>
<feature type="compositionally biased region" description="Polar residues" evidence="12">
    <location>
        <begin position="949"/>
        <end position="965"/>
    </location>
</feature>
<dbReference type="Gene3D" id="2.60.40.10">
    <property type="entry name" value="Immunoglobulins"/>
    <property type="match status" value="7"/>
</dbReference>
<dbReference type="GO" id="GO:0050808">
    <property type="term" value="P:synapse organization"/>
    <property type="evidence" value="ECO:0007669"/>
    <property type="project" value="TreeGrafter"/>
</dbReference>
<feature type="compositionally biased region" description="Pro residues" evidence="12">
    <location>
        <begin position="1098"/>
        <end position="1114"/>
    </location>
</feature>
<evidence type="ECO:0000256" key="11">
    <source>
        <dbReference type="ARBA" id="ARBA00023319"/>
    </source>
</evidence>
<dbReference type="InterPro" id="IPR003961">
    <property type="entry name" value="FN3_dom"/>
</dbReference>
<dbReference type="GO" id="GO:0007156">
    <property type="term" value="P:homophilic cell adhesion via plasma membrane adhesion molecules"/>
    <property type="evidence" value="ECO:0007669"/>
    <property type="project" value="TreeGrafter"/>
</dbReference>
<evidence type="ECO:0000256" key="4">
    <source>
        <dbReference type="ARBA" id="ARBA00022729"/>
    </source>
</evidence>
<dbReference type="InterPro" id="IPR036179">
    <property type="entry name" value="Ig-like_dom_sf"/>
</dbReference>
<feature type="compositionally biased region" description="Low complexity" evidence="12">
    <location>
        <begin position="1612"/>
        <end position="1648"/>
    </location>
</feature>
<keyword evidence="6" id="KW-0130">Cell adhesion</keyword>
<dbReference type="Pfam" id="PF07679">
    <property type="entry name" value="I-set"/>
    <property type="match status" value="3"/>
</dbReference>
<keyword evidence="9" id="KW-1015">Disulfide bond</keyword>
<dbReference type="Ensembl" id="ENSSTUT00000069508.1">
    <property type="protein sequence ID" value="ENSSTUP00000065630.1"/>
    <property type="gene ID" value="ENSSTUG00000024647.1"/>
</dbReference>
<dbReference type="Proteomes" id="UP000472277">
    <property type="component" value="Chromosome 26"/>
</dbReference>
<feature type="domain" description="Ig-like" evidence="14">
    <location>
        <begin position="20"/>
        <end position="110"/>
    </location>
</feature>
<feature type="compositionally biased region" description="Low complexity" evidence="12">
    <location>
        <begin position="1040"/>
        <end position="1052"/>
    </location>
</feature>
<keyword evidence="4 13" id="KW-0732">Signal</keyword>
<dbReference type="GO" id="GO:0043025">
    <property type="term" value="C:neuronal cell body"/>
    <property type="evidence" value="ECO:0007669"/>
    <property type="project" value="TreeGrafter"/>
</dbReference>
<feature type="domain" description="Ig-like" evidence="14">
    <location>
        <begin position="418"/>
        <end position="506"/>
    </location>
</feature>
<reference evidence="16" key="1">
    <citation type="submission" date="2025-08" db="UniProtKB">
        <authorList>
            <consortium name="Ensembl"/>
        </authorList>
    </citation>
    <scope>IDENTIFICATION</scope>
</reference>
<keyword evidence="11" id="KW-0393">Immunoglobulin domain</keyword>
<evidence type="ECO:0000256" key="6">
    <source>
        <dbReference type="ARBA" id="ARBA00022889"/>
    </source>
</evidence>
<dbReference type="CDD" id="cd00063">
    <property type="entry name" value="FN3"/>
    <property type="match status" value="2"/>
</dbReference>
<keyword evidence="8" id="KW-0472">Membrane</keyword>
<feature type="compositionally biased region" description="Polar residues" evidence="12">
    <location>
        <begin position="907"/>
        <end position="920"/>
    </location>
</feature>
<dbReference type="GO" id="GO:0005886">
    <property type="term" value="C:plasma membrane"/>
    <property type="evidence" value="ECO:0007669"/>
    <property type="project" value="UniProtKB-SubCell"/>
</dbReference>
<evidence type="ECO:0000256" key="10">
    <source>
        <dbReference type="ARBA" id="ARBA00023180"/>
    </source>
</evidence>
<keyword evidence="17" id="KW-1185">Reference proteome</keyword>
<evidence type="ECO:0000313" key="17">
    <source>
        <dbReference type="Proteomes" id="UP000472277"/>
    </source>
</evidence>
<comment type="subcellular location">
    <subcellularLocation>
        <location evidence="1">Cell membrane</location>
        <topology evidence="1">Single-pass type I membrane protein</topology>
    </subcellularLocation>
</comment>
<dbReference type="FunFam" id="2.60.40.10:FF:001932">
    <property type="entry name" value="Neural cell adhesion molecule 1a"/>
    <property type="match status" value="1"/>
</dbReference>
<evidence type="ECO:0000256" key="13">
    <source>
        <dbReference type="SAM" id="SignalP"/>
    </source>
</evidence>
<accession>A0A674B2L2</accession>
<dbReference type="Pfam" id="PF00041">
    <property type="entry name" value="fn3"/>
    <property type="match status" value="2"/>
</dbReference>
<dbReference type="InParanoid" id="A0A674B2L2"/>
<feature type="compositionally biased region" description="Low complexity" evidence="12">
    <location>
        <begin position="1185"/>
        <end position="1194"/>
    </location>
</feature>
<feature type="region of interest" description="Disordered" evidence="12">
    <location>
        <begin position="867"/>
        <end position="1413"/>
    </location>
</feature>
<protein>
    <submittedName>
        <fullName evidence="16">Neural cell adhesion molecule 1b</fullName>
    </submittedName>
</protein>
<reference evidence="16" key="2">
    <citation type="submission" date="2025-09" db="UniProtKB">
        <authorList>
            <consortium name="Ensembl"/>
        </authorList>
    </citation>
    <scope>IDENTIFICATION</scope>
</reference>
<dbReference type="SUPFAM" id="SSF48726">
    <property type="entry name" value="Immunoglobulin"/>
    <property type="match status" value="5"/>
</dbReference>
<dbReference type="GO" id="GO:0030424">
    <property type="term" value="C:axon"/>
    <property type="evidence" value="ECO:0007669"/>
    <property type="project" value="TreeGrafter"/>
</dbReference>
<dbReference type="FunFam" id="2.60.40.10:FF:000086">
    <property type="entry name" value="Neural cell adhesion molecule 1"/>
    <property type="match status" value="1"/>
</dbReference>
<feature type="compositionally biased region" description="Basic and acidic residues" evidence="12">
    <location>
        <begin position="1731"/>
        <end position="1743"/>
    </location>
</feature>
<feature type="domain" description="Fibronectin type-III" evidence="15">
    <location>
        <begin position="512"/>
        <end position="610"/>
    </location>
</feature>
<feature type="compositionally biased region" description="Polar residues" evidence="12">
    <location>
        <begin position="1256"/>
        <end position="1413"/>
    </location>
</feature>
<evidence type="ECO:0000256" key="7">
    <source>
        <dbReference type="ARBA" id="ARBA00022989"/>
    </source>
</evidence>
<dbReference type="SUPFAM" id="SSF49265">
    <property type="entry name" value="Fibronectin type III"/>
    <property type="match status" value="1"/>
</dbReference>
<dbReference type="FunFam" id="2.60.40.10:FF:000636">
    <property type="entry name" value="Neural cell adhesion molecule 2"/>
    <property type="match status" value="1"/>
</dbReference>
<dbReference type="SMART" id="SM00409">
    <property type="entry name" value="IG"/>
    <property type="match status" value="5"/>
</dbReference>
<dbReference type="PROSITE" id="PS50835">
    <property type="entry name" value="IG_LIKE"/>
    <property type="match status" value="5"/>
</dbReference>
<evidence type="ECO:0000256" key="8">
    <source>
        <dbReference type="ARBA" id="ARBA00023136"/>
    </source>
</evidence>
<dbReference type="SMART" id="SM00060">
    <property type="entry name" value="FN3"/>
    <property type="match status" value="2"/>
</dbReference>
<feature type="compositionally biased region" description="Low complexity" evidence="12">
    <location>
        <begin position="1077"/>
        <end position="1097"/>
    </location>
</feature>
<dbReference type="SMART" id="SM00408">
    <property type="entry name" value="IGc2"/>
    <property type="match status" value="5"/>
</dbReference>
<feature type="compositionally biased region" description="Low complexity" evidence="12">
    <location>
        <begin position="1441"/>
        <end position="1450"/>
    </location>
</feature>
<feature type="compositionally biased region" description="Polar residues" evidence="12">
    <location>
        <begin position="1468"/>
        <end position="1544"/>
    </location>
</feature>
<dbReference type="PANTHER" id="PTHR45080">
    <property type="entry name" value="CONTACTIN 5"/>
    <property type="match status" value="1"/>
</dbReference>
<dbReference type="GO" id="GO:0008046">
    <property type="term" value="F:axon guidance receptor activity"/>
    <property type="evidence" value="ECO:0007669"/>
    <property type="project" value="TreeGrafter"/>
</dbReference>
<dbReference type="InterPro" id="IPR003598">
    <property type="entry name" value="Ig_sub2"/>
</dbReference>
<evidence type="ECO:0000256" key="5">
    <source>
        <dbReference type="ARBA" id="ARBA00022737"/>
    </source>
</evidence>
<keyword evidence="2" id="KW-1003">Cell membrane</keyword>
<feature type="region of interest" description="Disordered" evidence="12">
    <location>
        <begin position="792"/>
        <end position="811"/>
    </location>
</feature>
<feature type="compositionally biased region" description="Pro residues" evidence="12">
    <location>
        <begin position="1135"/>
        <end position="1154"/>
    </location>
</feature>
<feature type="region of interest" description="Disordered" evidence="12">
    <location>
        <begin position="1436"/>
        <end position="1648"/>
    </location>
</feature>
<dbReference type="InterPro" id="IPR009138">
    <property type="entry name" value="Neural_cell_adh"/>
</dbReference>
<keyword evidence="10" id="KW-0325">Glycoprotein</keyword>
<proteinExistence type="predicted"/>
<dbReference type="InterPro" id="IPR036116">
    <property type="entry name" value="FN3_sf"/>
</dbReference>
<feature type="domain" description="Ig-like" evidence="14">
    <location>
        <begin position="115"/>
        <end position="186"/>
    </location>
</feature>
<feature type="compositionally biased region" description="Polar residues" evidence="12">
    <location>
        <begin position="1556"/>
        <end position="1583"/>
    </location>
</feature>
<dbReference type="FunFam" id="2.60.40.10:FF:000173">
    <property type="entry name" value="Neural cell adhesion molecule 1"/>
    <property type="match status" value="1"/>
</dbReference>
<feature type="chain" id="PRO_5025581848" evidence="13">
    <location>
        <begin position="20"/>
        <end position="1766"/>
    </location>
</feature>
<feature type="region of interest" description="Disordered" evidence="12">
    <location>
        <begin position="1663"/>
        <end position="1766"/>
    </location>
</feature>
<dbReference type="PRINTS" id="PR01838">
    <property type="entry name" value="NCAMFAMILY"/>
</dbReference>
<evidence type="ECO:0000256" key="1">
    <source>
        <dbReference type="ARBA" id="ARBA00004251"/>
    </source>
</evidence>
<keyword evidence="3" id="KW-0812">Transmembrane</keyword>
<evidence type="ECO:0000313" key="16">
    <source>
        <dbReference type="Ensembl" id="ENSSTUP00000065630.1"/>
    </source>
</evidence>
<evidence type="ECO:0000256" key="2">
    <source>
        <dbReference type="ARBA" id="ARBA00022475"/>
    </source>
</evidence>
<evidence type="ECO:0000256" key="9">
    <source>
        <dbReference type="ARBA" id="ARBA00023157"/>
    </source>
</evidence>
<gene>
    <name evidence="16" type="primary">NCAM1</name>
    <name evidence="16" type="synonym">ncam1b</name>
</gene>
<organism evidence="16 17">
    <name type="scientific">Salmo trutta</name>
    <name type="common">Brown trout</name>
    <dbReference type="NCBI Taxonomy" id="8032"/>
    <lineage>
        <taxon>Eukaryota</taxon>
        <taxon>Metazoa</taxon>
        <taxon>Chordata</taxon>
        <taxon>Craniata</taxon>
        <taxon>Vertebrata</taxon>
        <taxon>Euteleostomi</taxon>
        <taxon>Actinopterygii</taxon>
        <taxon>Neopterygii</taxon>
        <taxon>Teleostei</taxon>
        <taxon>Protacanthopterygii</taxon>
        <taxon>Salmoniformes</taxon>
        <taxon>Salmonidae</taxon>
        <taxon>Salmoninae</taxon>
        <taxon>Salmo</taxon>
    </lineage>
</organism>
<feature type="compositionally biased region" description="Pro residues" evidence="12">
    <location>
        <begin position="1016"/>
        <end position="1025"/>
    </location>
</feature>
<dbReference type="Pfam" id="PF13927">
    <property type="entry name" value="Ig_3"/>
    <property type="match status" value="2"/>
</dbReference>
<dbReference type="InterPro" id="IPR003599">
    <property type="entry name" value="Ig_sub"/>
</dbReference>
<feature type="signal peptide" evidence="13">
    <location>
        <begin position="1"/>
        <end position="19"/>
    </location>
</feature>
<feature type="compositionally biased region" description="Pro residues" evidence="12">
    <location>
        <begin position="1215"/>
        <end position="1224"/>
    </location>
</feature>
<feature type="compositionally biased region" description="Low complexity" evidence="12">
    <location>
        <begin position="800"/>
        <end position="811"/>
    </location>
</feature>
<evidence type="ECO:0000259" key="14">
    <source>
        <dbReference type="PROSITE" id="PS50835"/>
    </source>
</evidence>
<evidence type="ECO:0000259" key="15">
    <source>
        <dbReference type="PROSITE" id="PS50853"/>
    </source>
</evidence>
<feature type="compositionally biased region" description="Pro residues" evidence="12">
    <location>
        <begin position="1195"/>
        <end position="1204"/>
    </location>
</feature>
<feature type="domain" description="Ig-like" evidence="14">
    <location>
        <begin position="302"/>
        <end position="413"/>
    </location>
</feature>
<feature type="compositionally biased region" description="Low complexity" evidence="12">
    <location>
        <begin position="1205"/>
        <end position="1214"/>
    </location>
</feature>
<evidence type="ECO:0000256" key="12">
    <source>
        <dbReference type="SAM" id="MobiDB-lite"/>
    </source>
</evidence>
<name>A0A674B2L2_SALTR</name>
<dbReference type="InterPro" id="IPR007110">
    <property type="entry name" value="Ig-like_dom"/>
</dbReference>
<keyword evidence="7" id="KW-1133">Transmembrane helix</keyword>